<comment type="caution">
    <text evidence="5">The sequence shown here is derived from an EMBL/GenBank/DDBJ whole genome shotgun (WGS) entry which is preliminary data.</text>
</comment>
<dbReference type="GO" id="GO:0005524">
    <property type="term" value="F:ATP binding"/>
    <property type="evidence" value="ECO:0007669"/>
    <property type="project" value="UniProtKB-KW"/>
</dbReference>
<dbReference type="CDD" id="cd03255">
    <property type="entry name" value="ABC_MJ0796_LolCDE_FtsE"/>
    <property type="match status" value="1"/>
</dbReference>
<keyword evidence="1" id="KW-0813">Transport</keyword>
<protein>
    <submittedName>
        <fullName evidence="5">ABC transporter</fullName>
    </submittedName>
</protein>
<dbReference type="PANTHER" id="PTHR24220">
    <property type="entry name" value="IMPORT ATP-BINDING PROTEIN"/>
    <property type="match status" value="1"/>
</dbReference>
<dbReference type="InterPro" id="IPR027417">
    <property type="entry name" value="P-loop_NTPase"/>
</dbReference>
<dbReference type="SUPFAM" id="SSF52540">
    <property type="entry name" value="P-loop containing nucleoside triphosphate hydrolases"/>
    <property type="match status" value="1"/>
</dbReference>
<dbReference type="Proteomes" id="UP000030588">
    <property type="component" value="Unassembled WGS sequence"/>
</dbReference>
<dbReference type="PROSITE" id="PS50893">
    <property type="entry name" value="ABC_TRANSPORTER_2"/>
    <property type="match status" value="1"/>
</dbReference>
<evidence type="ECO:0000256" key="2">
    <source>
        <dbReference type="ARBA" id="ARBA00022741"/>
    </source>
</evidence>
<dbReference type="EMBL" id="JRUN01000098">
    <property type="protein sequence ID" value="KHD84125.1"/>
    <property type="molecule type" value="Genomic_DNA"/>
</dbReference>
<dbReference type="InterPro" id="IPR003439">
    <property type="entry name" value="ABC_transporter-like_ATP-bd"/>
</dbReference>
<evidence type="ECO:0000313" key="6">
    <source>
        <dbReference type="Proteomes" id="UP000030588"/>
    </source>
</evidence>
<dbReference type="PANTHER" id="PTHR24220:SF86">
    <property type="entry name" value="ABC TRANSPORTER ABCH.1"/>
    <property type="match status" value="1"/>
</dbReference>
<reference evidence="5 6" key="1">
    <citation type="submission" date="2014-10" db="EMBL/GenBank/DDBJ databases">
        <title>Draft genome of phytase producing Bacillus ginsengihumi strain M2.11.</title>
        <authorList>
            <person name="Toymentseva A."/>
            <person name="Boulygina E.A."/>
            <person name="Kazakov S.V."/>
            <person name="Kayumov I."/>
            <person name="Suleimanova A.D."/>
            <person name="Mardanova A.M."/>
            <person name="Maria S.N."/>
            <person name="Sergey M.Y."/>
            <person name="Sharipova M.R."/>
        </authorList>
    </citation>
    <scope>NUCLEOTIDE SEQUENCE [LARGE SCALE GENOMIC DNA]</scope>
    <source>
        <strain evidence="5 6">M2.11</strain>
    </source>
</reference>
<organism evidence="5 6">
    <name type="scientific">Heyndrickxia ginsengihumi</name>
    <dbReference type="NCBI Taxonomy" id="363870"/>
    <lineage>
        <taxon>Bacteria</taxon>
        <taxon>Bacillati</taxon>
        <taxon>Bacillota</taxon>
        <taxon>Bacilli</taxon>
        <taxon>Bacillales</taxon>
        <taxon>Bacillaceae</taxon>
        <taxon>Heyndrickxia</taxon>
    </lineage>
</organism>
<keyword evidence="3" id="KW-0067">ATP-binding</keyword>
<dbReference type="GO" id="GO:0016887">
    <property type="term" value="F:ATP hydrolysis activity"/>
    <property type="evidence" value="ECO:0007669"/>
    <property type="project" value="InterPro"/>
</dbReference>
<sequence>MNMSVLIKADGISKRYTVNSHYMELKPTSLTIEKGKIYVIEGQSGAGKSTLLSILGGMEEPSMGKIYYKGNSFFDLSEEKQAEIRGKYYGFVFQSYQLIPELTVQENIELPLKFVKNKKDNIHYTHELAAYLGIHSQLHKHPEYLSGGEQQRVAIARALITSPEIIFADEPTGNLDTITTKKIIKLFTELCTEKSISFVVVTHEKNLFDHPHTLFKMKNGVLGVAEEHV</sequence>
<gene>
    <name evidence="5" type="ORF">NG54_17565</name>
</gene>
<dbReference type="GO" id="GO:0005886">
    <property type="term" value="C:plasma membrane"/>
    <property type="evidence" value="ECO:0007669"/>
    <property type="project" value="TreeGrafter"/>
</dbReference>
<dbReference type="InterPro" id="IPR003593">
    <property type="entry name" value="AAA+_ATPase"/>
</dbReference>
<proteinExistence type="predicted"/>
<accession>A0A0A6V7U2</accession>
<evidence type="ECO:0000259" key="4">
    <source>
        <dbReference type="PROSITE" id="PS50893"/>
    </source>
</evidence>
<dbReference type="PROSITE" id="PS00211">
    <property type="entry name" value="ABC_TRANSPORTER_1"/>
    <property type="match status" value="1"/>
</dbReference>
<dbReference type="Gene3D" id="3.40.50.300">
    <property type="entry name" value="P-loop containing nucleotide triphosphate hydrolases"/>
    <property type="match status" value="1"/>
</dbReference>
<evidence type="ECO:0000313" key="5">
    <source>
        <dbReference type="EMBL" id="KHD84125.1"/>
    </source>
</evidence>
<name>A0A0A6V7U2_9BACI</name>
<dbReference type="SMART" id="SM00382">
    <property type="entry name" value="AAA"/>
    <property type="match status" value="1"/>
</dbReference>
<dbReference type="STRING" id="363870.NG54_17565"/>
<dbReference type="InterPro" id="IPR017871">
    <property type="entry name" value="ABC_transporter-like_CS"/>
</dbReference>
<dbReference type="InterPro" id="IPR017911">
    <property type="entry name" value="MacB-like_ATP-bd"/>
</dbReference>
<dbReference type="Pfam" id="PF00005">
    <property type="entry name" value="ABC_tran"/>
    <property type="match status" value="1"/>
</dbReference>
<dbReference type="GO" id="GO:0022857">
    <property type="term" value="F:transmembrane transporter activity"/>
    <property type="evidence" value="ECO:0007669"/>
    <property type="project" value="TreeGrafter"/>
</dbReference>
<dbReference type="AlphaFoldDB" id="A0A0A6V7U2"/>
<dbReference type="InterPro" id="IPR015854">
    <property type="entry name" value="ABC_transpr_LolD-like"/>
</dbReference>
<keyword evidence="2" id="KW-0547">Nucleotide-binding</keyword>
<evidence type="ECO:0000256" key="3">
    <source>
        <dbReference type="ARBA" id="ARBA00022840"/>
    </source>
</evidence>
<evidence type="ECO:0000256" key="1">
    <source>
        <dbReference type="ARBA" id="ARBA00022448"/>
    </source>
</evidence>
<feature type="domain" description="ABC transporter" evidence="4">
    <location>
        <begin position="7"/>
        <end position="229"/>
    </location>
</feature>